<feature type="region of interest" description="Disordered" evidence="1">
    <location>
        <begin position="127"/>
        <end position="179"/>
    </location>
</feature>
<protein>
    <recommendedName>
        <fullName evidence="2">Restriction of telomere capping protein 4 C-terminal domain-containing protein</fullName>
    </recommendedName>
</protein>
<dbReference type="EMBL" id="JARJLG010000075">
    <property type="protein sequence ID" value="KAJ7752177.1"/>
    <property type="molecule type" value="Genomic_DNA"/>
</dbReference>
<dbReference type="Proteomes" id="UP001215280">
    <property type="component" value="Unassembled WGS sequence"/>
</dbReference>
<feature type="domain" description="Restriction of telomere capping protein 4 C-terminal" evidence="2">
    <location>
        <begin position="18"/>
        <end position="85"/>
    </location>
</feature>
<sequence length="196" mass="22203">MRLFASKEEDLSFQLFDTLSTIVDKNLDSFHEDDETSDLISLKDFTSFILTPFAASVLIADEHGITLEEVVDILDNSNNYGDMMQADLQDPMLDKIHRKNMHAIQQDQKISQPPRYRKLLSSFPEPSIIPKIESKPSQTQSKPKMNATISLKDFTEPAPKAKNKNVSEPKKGKSKKVKSEDWGNLNLFKLTIMVGC</sequence>
<proteinExistence type="predicted"/>
<evidence type="ECO:0000259" key="2">
    <source>
        <dbReference type="Pfam" id="PF14474"/>
    </source>
</evidence>
<evidence type="ECO:0000313" key="3">
    <source>
        <dbReference type="EMBL" id="KAJ7752177.1"/>
    </source>
</evidence>
<dbReference type="InterPro" id="IPR028094">
    <property type="entry name" value="RTC4_C"/>
</dbReference>
<name>A0AAD7IY48_9AGAR</name>
<reference evidence="3" key="1">
    <citation type="submission" date="2023-03" db="EMBL/GenBank/DDBJ databases">
        <title>Massive genome expansion in bonnet fungi (Mycena s.s.) driven by repeated elements and novel gene families across ecological guilds.</title>
        <authorList>
            <consortium name="Lawrence Berkeley National Laboratory"/>
            <person name="Harder C.B."/>
            <person name="Miyauchi S."/>
            <person name="Viragh M."/>
            <person name="Kuo A."/>
            <person name="Thoen E."/>
            <person name="Andreopoulos B."/>
            <person name="Lu D."/>
            <person name="Skrede I."/>
            <person name="Drula E."/>
            <person name="Henrissat B."/>
            <person name="Morin E."/>
            <person name="Kohler A."/>
            <person name="Barry K."/>
            <person name="LaButti K."/>
            <person name="Morin E."/>
            <person name="Salamov A."/>
            <person name="Lipzen A."/>
            <person name="Mereny Z."/>
            <person name="Hegedus B."/>
            <person name="Baldrian P."/>
            <person name="Stursova M."/>
            <person name="Weitz H."/>
            <person name="Taylor A."/>
            <person name="Grigoriev I.V."/>
            <person name="Nagy L.G."/>
            <person name="Martin F."/>
            <person name="Kauserud H."/>
        </authorList>
    </citation>
    <scope>NUCLEOTIDE SEQUENCE</scope>
    <source>
        <strain evidence="3">CBHHK188m</strain>
    </source>
</reference>
<dbReference type="AlphaFoldDB" id="A0AAD7IY48"/>
<keyword evidence="4" id="KW-1185">Reference proteome</keyword>
<feature type="compositionally biased region" description="Basic and acidic residues" evidence="1">
    <location>
        <begin position="165"/>
        <end position="179"/>
    </location>
</feature>
<evidence type="ECO:0000256" key="1">
    <source>
        <dbReference type="SAM" id="MobiDB-lite"/>
    </source>
</evidence>
<organism evidence="3 4">
    <name type="scientific">Mycena maculata</name>
    <dbReference type="NCBI Taxonomy" id="230809"/>
    <lineage>
        <taxon>Eukaryota</taxon>
        <taxon>Fungi</taxon>
        <taxon>Dikarya</taxon>
        <taxon>Basidiomycota</taxon>
        <taxon>Agaricomycotina</taxon>
        <taxon>Agaricomycetes</taxon>
        <taxon>Agaricomycetidae</taxon>
        <taxon>Agaricales</taxon>
        <taxon>Marasmiineae</taxon>
        <taxon>Mycenaceae</taxon>
        <taxon>Mycena</taxon>
    </lineage>
</organism>
<accession>A0AAD7IY48</accession>
<evidence type="ECO:0000313" key="4">
    <source>
        <dbReference type="Proteomes" id="UP001215280"/>
    </source>
</evidence>
<comment type="caution">
    <text evidence="3">The sequence shown here is derived from an EMBL/GenBank/DDBJ whole genome shotgun (WGS) entry which is preliminary data.</text>
</comment>
<feature type="compositionally biased region" description="Polar residues" evidence="1">
    <location>
        <begin position="135"/>
        <end position="149"/>
    </location>
</feature>
<dbReference type="Pfam" id="PF14474">
    <property type="entry name" value="RTC4"/>
    <property type="match status" value="1"/>
</dbReference>
<gene>
    <name evidence="3" type="ORF">DFH07DRAFT_960613</name>
</gene>